<dbReference type="GO" id="GO:0009117">
    <property type="term" value="P:nucleotide metabolic process"/>
    <property type="evidence" value="ECO:0007669"/>
    <property type="project" value="UniProtKB-KW"/>
</dbReference>
<comment type="function">
    <text evidence="4">Nucleoside triphosphate pyrophosphatase. May have a dual role in cell division arrest and in preventing the incorporation of modified nucleotides into cellular nucleic acids.</text>
</comment>
<dbReference type="EC" id="3.6.1.9" evidence="4"/>
<dbReference type="OrthoDB" id="9813962at2"/>
<comment type="similarity">
    <text evidence="4">Belongs to the Maf family.</text>
</comment>
<evidence type="ECO:0000256" key="2">
    <source>
        <dbReference type="ARBA" id="ARBA00022801"/>
    </source>
</evidence>
<dbReference type="PANTHER" id="PTHR43213">
    <property type="entry name" value="BIFUNCTIONAL DTTP/UTP PYROPHOSPHATASE/METHYLTRANSFERASE PROTEIN-RELATED"/>
    <property type="match status" value="1"/>
</dbReference>
<evidence type="ECO:0000256" key="4">
    <source>
        <dbReference type="HAMAP-Rule" id="MF_00528"/>
    </source>
</evidence>
<sequence length="204" mass="22628">MNKVIHTPTLILASQSSSRAKILKNADIFFKAVPSAVDEGEIKSRAKGKGWSIQETALELARAKARVVTQIYPQDYIIGADQMMQCDGRWFDKAASLQEAKDQLRFIQAKLHTLPSACVIFRQGQEIWSTVVTPELAVRPLSDAFIDAYVARLGDEILRSVGCYQVEGLGAQLFEEIKGDIFTIMGLPLLSLMAELRRLGILMS</sequence>
<dbReference type="HAMAP" id="MF_00528">
    <property type="entry name" value="Maf"/>
    <property type="match status" value="1"/>
</dbReference>
<comment type="cofactor">
    <cofactor evidence="1 4">
        <name>a divalent metal cation</name>
        <dbReference type="ChEBI" id="CHEBI:60240"/>
    </cofactor>
</comment>
<dbReference type="PANTHER" id="PTHR43213:SF5">
    <property type="entry name" value="BIFUNCTIONAL DTTP_UTP PYROPHOSPHATASE_METHYLTRANSFERASE PROTEIN-RELATED"/>
    <property type="match status" value="1"/>
</dbReference>
<protein>
    <recommendedName>
        <fullName evidence="4">Nucleoside triphosphate pyrophosphatase</fullName>
        <ecNumber evidence="4">3.6.1.9</ecNumber>
    </recommendedName>
    <alternativeName>
        <fullName evidence="4">Nucleotide pyrophosphatase</fullName>
        <shortName evidence="4">Nucleotide PPase</shortName>
    </alternativeName>
</protein>
<dbReference type="Pfam" id="PF02545">
    <property type="entry name" value="Maf"/>
    <property type="match status" value="1"/>
</dbReference>
<comment type="subcellular location">
    <subcellularLocation>
        <location evidence="4">Cytoplasm</location>
    </subcellularLocation>
</comment>
<dbReference type="PIRSF" id="PIRSF006305">
    <property type="entry name" value="Maf"/>
    <property type="match status" value="1"/>
</dbReference>
<dbReference type="GO" id="GO:0047429">
    <property type="term" value="F:nucleoside triphosphate diphosphatase activity"/>
    <property type="evidence" value="ECO:0007669"/>
    <property type="project" value="UniProtKB-EC"/>
</dbReference>
<dbReference type="KEGG" id="paca:ID47_10425"/>
<gene>
    <name evidence="5" type="ORF">ID47_10425</name>
</gene>
<evidence type="ECO:0000313" key="6">
    <source>
        <dbReference type="Proteomes" id="UP000028926"/>
    </source>
</evidence>
<evidence type="ECO:0000313" key="5">
    <source>
        <dbReference type="EMBL" id="AIK97056.1"/>
    </source>
</evidence>
<evidence type="ECO:0000256" key="1">
    <source>
        <dbReference type="ARBA" id="ARBA00001968"/>
    </source>
</evidence>
<dbReference type="Gene3D" id="3.90.950.10">
    <property type="match status" value="1"/>
</dbReference>
<dbReference type="STRING" id="91604.ID47_10425"/>
<dbReference type="InterPro" id="IPR029001">
    <property type="entry name" value="ITPase-like_fam"/>
</dbReference>
<comment type="catalytic activity">
    <reaction evidence="4">
        <text>a ribonucleoside 5'-triphosphate + H2O = a ribonucleoside 5'-phosphate + diphosphate + H(+)</text>
        <dbReference type="Rhea" id="RHEA:23996"/>
        <dbReference type="ChEBI" id="CHEBI:15377"/>
        <dbReference type="ChEBI" id="CHEBI:15378"/>
        <dbReference type="ChEBI" id="CHEBI:33019"/>
        <dbReference type="ChEBI" id="CHEBI:58043"/>
        <dbReference type="ChEBI" id="CHEBI:61557"/>
        <dbReference type="EC" id="3.6.1.9"/>
    </reaction>
</comment>
<dbReference type="AlphaFoldDB" id="A0A077AWY2"/>
<dbReference type="RefSeq" id="WP_051908826.1">
    <property type="nucleotide sequence ID" value="NZ_CP008941.1"/>
</dbReference>
<keyword evidence="6" id="KW-1185">Reference proteome</keyword>
<accession>A0A077AWY2</accession>
<keyword evidence="4" id="KW-0963">Cytoplasm</keyword>
<keyword evidence="2 4" id="KW-0378">Hydrolase</keyword>
<dbReference type="eggNOG" id="COG0424">
    <property type="taxonomic scope" value="Bacteria"/>
</dbReference>
<comment type="caution">
    <text evidence="4">Lacks conserved residue(s) required for the propagation of feature annotation.</text>
</comment>
<organism evidence="5 6">
    <name type="scientific">Candidatus Odyssella acanthamoebae</name>
    <dbReference type="NCBI Taxonomy" id="91604"/>
    <lineage>
        <taxon>Bacteria</taxon>
        <taxon>Pseudomonadati</taxon>
        <taxon>Pseudomonadota</taxon>
        <taxon>Alphaproteobacteria</taxon>
        <taxon>Holosporales</taxon>
        <taxon>Candidatus Paracaedibacteraceae</taxon>
        <taxon>Candidatus Odyssella</taxon>
    </lineage>
</organism>
<reference evidence="5 6" key="1">
    <citation type="submission" date="2014-07" db="EMBL/GenBank/DDBJ databases">
        <title>Comparative genomic insights into amoeba endosymbionts belonging to the families of Holosporaceae and Candidatus Midichloriaceae within Rickettsiales.</title>
        <authorList>
            <person name="Wang Z."/>
            <person name="Wu M."/>
        </authorList>
    </citation>
    <scope>NUCLEOTIDE SEQUENCE [LARGE SCALE GENOMIC DNA]</scope>
    <source>
        <strain evidence="5">PRA3</strain>
    </source>
</reference>
<proteinExistence type="inferred from homology"/>
<dbReference type="GO" id="GO:0005737">
    <property type="term" value="C:cytoplasm"/>
    <property type="evidence" value="ECO:0007669"/>
    <property type="project" value="UniProtKB-SubCell"/>
</dbReference>
<dbReference type="SUPFAM" id="SSF52972">
    <property type="entry name" value="ITPase-like"/>
    <property type="match status" value="1"/>
</dbReference>
<comment type="catalytic activity">
    <reaction evidence="4">
        <text>a 2'-deoxyribonucleoside 5'-triphosphate + H2O = a 2'-deoxyribonucleoside 5'-phosphate + diphosphate + H(+)</text>
        <dbReference type="Rhea" id="RHEA:44644"/>
        <dbReference type="ChEBI" id="CHEBI:15377"/>
        <dbReference type="ChEBI" id="CHEBI:15378"/>
        <dbReference type="ChEBI" id="CHEBI:33019"/>
        <dbReference type="ChEBI" id="CHEBI:61560"/>
        <dbReference type="ChEBI" id="CHEBI:65317"/>
        <dbReference type="EC" id="3.6.1.9"/>
    </reaction>
</comment>
<feature type="active site" description="Proton acceptor" evidence="4">
    <location>
        <position position="81"/>
    </location>
</feature>
<dbReference type="CDD" id="cd00555">
    <property type="entry name" value="Maf"/>
    <property type="match status" value="1"/>
</dbReference>
<evidence type="ECO:0000256" key="3">
    <source>
        <dbReference type="ARBA" id="ARBA00023080"/>
    </source>
</evidence>
<dbReference type="Proteomes" id="UP000028926">
    <property type="component" value="Chromosome"/>
</dbReference>
<dbReference type="HOGENOM" id="CLU_040416_1_1_5"/>
<keyword evidence="3 4" id="KW-0546">Nucleotide metabolism</keyword>
<dbReference type="EMBL" id="CP008941">
    <property type="protein sequence ID" value="AIK97056.1"/>
    <property type="molecule type" value="Genomic_DNA"/>
</dbReference>
<name>A0A077AWY2_9PROT</name>
<dbReference type="InterPro" id="IPR003697">
    <property type="entry name" value="Maf-like"/>
</dbReference>